<evidence type="ECO:0000313" key="2">
    <source>
        <dbReference type="EMBL" id="KER22278.1"/>
    </source>
</evidence>
<feature type="compositionally biased region" description="Low complexity" evidence="1">
    <location>
        <begin position="71"/>
        <end position="80"/>
    </location>
</feature>
<evidence type="ECO:0000313" key="3">
    <source>
        <dbReference type="Proteomes" id="UP000054324"/>
    </source>
</evidence>
<accession>A0A074Z5C3</accession>
<dbReference type="KEGG" id="ovi:T265_09605"/>
<sequence>MAAAWVTDWKSFDVVSAPTAWLNPACCPQVRALCIGVRHPSISEGRGVVERDEVVEEEDDDDEELDEDDVSSSSSRYSCSVCGCCASSSLVLNSRNLLRVDKQ</sequence>
<feature type="region of interest" description="Disordered" evidence="1">
    <location>
        <begin position="46"/>
        <end position="80"/>
    </location>
</feature>
<dbReference type="Proteomes" id="UP000054324">
    <property type="component" value="Unassembled WGS sequence"/>
</dbReference>
<dbReference type="CTD" id="20323773"/>
<gene>
    <name evidence="2" type="ORF">T265_09605</name>
</gene>
<dbReference type="AlphaFoldDB" id="A0A074Z5C3"/>
<feature type="compositionally biased region" description="Acidic residues" evidence="1">
    <location>
        <begin position="53"/>
        <end position="70"/>
    </location>
</feature>
<dbReference type="RefSeq" id="XP_009173984.1">
    <property type="nucleotide sequence ID" value="XM_009175720.1"/>
</dbReference>
<proteinExistence type="predicted"/>
<evidence type="ECO:0000256" key="1">
    <source>
        <dbReference type="SAM" id="MobiDB-lite"/>
    </source>
</evidence>
<dbReference type="EMBL" id="KL596908">
    <property type="protein sequence ID" value="KER22278.1"/>
    <property type="molecule type" value="Genomic_DNA"/>
</dbReference>
<protein>
    <submittedName>
        <fullName evidence="2">Uncharacterized protein</fullName>
    </submittedName>
</protein>
<keyword evidence="3" id="KW-1185">Reference proteome</keyword>
<reference evidence="2 3" key="1">
    <citation type="submission" date="2013-11" db="EMBL/GenBank/DDBJ databases">
        <title>Opisthorchis viverrini - life in the bile duct.</title>
        <authorList>
            <person name="Young N.D."/>
            <person name="Nagarajan N."/>
            <person name="Lin S.J."/>
            <person name="Korhonen P.K."/>
            <person name="Jex A.R."/>
            <person name="Hall R.S."/>
            <person name="Safavi-Hemami H."/>
            <person name="Kaewkong W."/>
            <person name="Bertrand D."/>
            <person name="Gao S."/>
            <person name="Seet Q."/>
            <person name="Wongkham S."/>
            <person name="Teh B.T."/>
            <person name="Wongkham C."/>
            <person name="Intapan P.M."/>
            <person name="Maleewong W."/>
            <person name="Yang X."/>
            <person name="Hu M."/>
            <person name="Wang Z."/>
            <person name="Hofmann A."/>
            <person name="Sternberg P.W."/>
            <person name="Tan P."/>
            <person name="Wang J."/>
            <person name="Gasser R.B."/>
        </authorList>
    </citation>
    <scope>NUCLEOTIDE SEQUENCE [LARGE SCALE GENOMIC DNA]</scope>
</reference>
<organism evidence="2 3">
    <name type="scientific">Opisthorchis viverrini</name>
    <name type="common">Southeast Asian liver fluke</name>
    <dbReference type="NCBI Taxonomy" id="6198"/>
    <lineage>
        <taxon>Eukaryota</taxon>
        <taxon>Metazoa</taxon>
        <taxon>Spiralia</taxon>
        <taxon>Lophotrochozoa</taxon>
        <taxon>Platyhelminthes</taxon>
        <taxon>Trematoda</taxon>
        <taxon>Digenea</taxon>
        <taxon>Opisthorchiida</taxon>
        <taxon>Opisthorchiata</taxon>
        <taxon>Opisthorchiidae</taxon>
        <taxon>Opisthorchis</taxon>
    </lineage>
</organism>
<name>A0A074Z5C3_OPIVI</name>
<dbReference type="GeneID" id="20323773"/>